<sequence>MDILVDSCAGIDIHQKVMVACVLTSPSKGTRPKKFIESFASTTNGLLQMHDWLKSGWICPPFLLRNIWLHGQVSHLVIMKAREKNYNARIRKGNAYLKKVLTQAALALSRGKDNRIKAFFWRIAKYKGPKKAIIATAHLLLRIIYRLLKDNSRYIEFGEHYLKQKGALPKLL</sequence>
<organism evidence="1 2">
    <name type="scientific">Listeria cornellensis FSL F6-0969</name>
    <dbReference type="NCBI Taxonomy" id="1265820"/>
    <lineage>
        <taxon>Bacteria</taxon>
        <taxon>Bacillati</taxon>
        <taxon>Bacillota</taxon>
        <taxon>Bacilli</taxon>
        <taxon>Bacillales</taxon>
        <taxon>Listeriaceae</taxon>
        <taxon>Listeria</taxon>
    </lineage>
</organism>
<name>W7BZ38_9LIST</name>
<dbReference type="PANTHER" id="PTHR33055">
    <property type="entry name" value="TRANSPOSASE FOR INSERTION SEQUENCE ELEMENT IS1111A"/>
    <property type="match status" value="1"/>
</dbReference>
<dbReference type="RefSeq" id="WP_036082005.1">
    <property type="nucleotide sequence ID" value="NZ_AODE01000039.1"/>
</dbReference>
<dbReference type="AlphaFoldDB" id="W7BZ38"/>
<accession>W7BZ38</accession>
<gene>
    <name evidence="1" type="ORF">PCORN_16888</name>
</gene>
<comment type="caution">
    <text evidence="1">The sequence shown here is derived from an EMBL/GenBank/DDBJ whole genome shotgun (WGS) entry which is preliminary data.</text>
</comment>
<protein>
    <submittedName>
        <fullName evidence="1">Transposase IS116/IS110/IS902 family protein</fullName>
    </submittedName>
</protein>
<evidence type="ECO:0000313" key="1">
    <source>
        <dbReference type="EMBL" id="EUJ25543.1"/>
    </source>
</evidence>
<dbReference type="PATRIC" id="fig|1265820.5.peg.3340"/>
<dbReference type="EMBL" id="AODE01000039">
    <property type="protein sequence ID" value="EUJ25543.1"/>
    <property type="molecule type" value="Genomic_DNA"/>
</dbReference>
<evidence type="ECO:0000313" key="2">
    <source>
        <dbReference type="Proteomes" id="UP000019254"/>
    </source>
</evidence>
<dbReference type="PANTHER" id="PTHR33055:SF13">
    <property type="entry name" value="TRANSPOSASE"/>
    <property type="match status" value="1"/>
</dbReference>
<dbReference type="InterPro" id="IPR047650">
    <property type="entry name" value="Transpos_IS110"/>
</dbReference>
<dbReference type="Proteomes" id="UP000019254">
    <property type="component" value="Unassembled WGS sequence"/>
</dbReference>
<keyword evidence="2" id="KW-1185">Reference proteome</keyword>
<proteinExistence type="predicted"/>
<reference evidence="1 2" key="1">
    <citation type="journal article" date="2014" name="Int. J. Syst. Evol. Microbiol.">
        <title>Listeria floridensis sp. nov., Listeria aquatica sp. nov., Listeria cornellensis sp. nov., Listeria riparia sp. nov. and Listeria grandensis sp. nov., from agricultural and natural environments.</title>
        <authorList>
            <person name="den Bakker H.C."/>
            <person name="Warchocki S."/>
            <person name="Wright E.M."/>
            <person name="Allred A.F."/>
            <person name="Ahlstrom C."/>
            <person name="Manuel C.S."/>
            <person name="Stasiewicz M.J."/>
            <person name="Burrell A."/>
            <person name="Roof S."/>
            <person name="Strawn L."/>
            <person name="Fortes E.D."/>
            <person name="Nightingale K.K."/>
            <person name="Kephart D."/>
            <person name="Wiedmann M."/>
        </authorList>
    </citation>
    <scope>NUCLEOTIDE SEQUENCE [LARGE SCALE GENOMIC DNA]</scope>
    <source>
        <strain evidence="2">FSL F6-969</strain>
    </source>
</reference>